<reference evidence="9 10" key="1">
    <citation type="submission" date="2016-10" db="EMBL/GenBank/DDBJ databases">
        <authorList>
            <person name="de Groot N.N."/>
        </authorList>
    </citation>
    <scope>NUCLEOTIDE SEQUENCE [LARGE SCALE GENOMIC DNA]</scope>
    <source>
        <strain evidence="9 10">ATCC 35022</strain>
    </source>
</reference>
<keyword evidence="7 8" id="KW-0472">Membrane</keyword>
<evidence type="ECO:0000256" key="1">
    <source>
        <dbReference type="ARBA" id="ARBA00004651"/>
    </source>
</evidence>
<keyword evidence="10" id="KW-1185">Reference proteome</keyword>
<comment type="subcellular location">
    <subcellularLocation>
        <location evidence="1">Cell membrane</location>
        <topology evidence="1">Multi-pass membrane protein</topology>
    </subcellularLocation>
</comment>
<evidence type="ECO:0000256" key="5">
    <source>
        <dbReference type="ARBA" id="ARBA00022692"/>
    </source>
</evidence>
<feature type="transmembrane region" description="Helical" evidence="8">
    <location>
        <begin position="56"/>
        <end position="77"/>
    </location>
</feature>
<protein>
    <submittedName>
        <fullName evidence="9">Ribose transport system permease protein</fullName>
    </submittedName>
</protein>
<name>A0A1G6E6N6_9HYPH</name>
<evidence type="ECO:0000313" key="10">
    <source>
        <dbReference type="Proteomes" id="UP000199071"/>
    </source>
</evidence>
<dbReference type="InterPro" id="IPR001851">
    <property type="entry name" value="ABC_transp_permease"/>
</dbReference>
<dbReference type="GO" id="GO:0005886">
    <property type="term" value="C:plasma membrane"/>
    <property type="evidence" value="ECO:0007669"/>
    <property type="project" value="UniProtKB-SubCell"/>
</dbReference>
<evidence type="ECO:0000256" key="6">
    <source>
        <dbReference type="ARBA" id="ARBA00022989"/>
    </source>
</evidence>
<gene>
    <name evidence="9" type="ORF">SAMN02982931_04189</name>
</gene>
<sequence>MSNATQSTVSQPNPGSALLGRLLSPGPHVTYIIFIIIIGFFVIFAPNFATWGTAGAVGRITAVVTIMAVGMTFVIVCGEIDLSVGSHVSFAAMVVAMLLYNDVPGWIASPLVLLLGAGVGAINGIIVTKLRIPSFLVTLGMLSVLRGLALSFTGSMPVPIVDREYVEVLAGGTMLGIPAPIWWTLVTVVAGFYLLHMTVFGKRALATGGNTIAARFSGINTDLIRIIAFALCGVTASMAGLVLSARSAAGNPILGQGLELDVIAAVIIGGTSLFGGRGFILGSVVGAIFIGILGFGLIVMGLSTSIQEVVKGLIIIGAVSVNRK</sequence>
<dbReference type="PANTHER" id="PTHR32196">
    <property type="entry name" value="ABC TRANSPORTER PERMEASE PROTEIN YPHD-RELATED-RELATED"/>
    <property type="match status" value="1"/>
</dbReference>
<evidence type="ECO:0000313" key="9">
    <source>
        <dbReference type="EMBL" id="SDB53022.1"/>
    </source>
</evidence>
<keyword evidence="5 8" id="KW-0812">Transmembrane</keyword>
<evidence type="ECO:0000256" key="8">
    <source>
        <dbReference type="SAM" id="Phobius"/>
    </source>
</evidence>
<organism evidence="9 10">
    <name type="scientific">Bauldia litoralis</name>
    <dbReference type="NCBI Taxonomy" id="665467"/>
    <lineage>
        <taxon>Bacteria</taxon>
        <taxon>Pseudomonadati</taxon>
        <taxon>Pseudomonadota</taxon>
        <taxon>Alphaproteobacteria</taxon>
        <taxon>Hyphomicrobiales</taxon>
        <taxon>Kaistiaceae</taxon>
        <taxon>Bauldia</taxon>
    </lineage>
</organism>
<dbReference type="CDD" id="cd06579">
    <property type="entry name" value="TM_PBP1_transp_AraH_like"/>
    <property type="match status" value="1"/>
</dbReference>
<dbReference type="RefSeq" id="WP_090879677.1">
    <property type="nucleotide sequence ID" value="NZ_FMXQ01000010.1"/>
</dbReference>
<dbReference type="PANTHER" id="PTHR32196:SF21">
    <property type="entry name" value="ABC TRANSPORTER PERMEASE PROTEIN YPHD-RELATED"/>
    <property type="match status" value="1"/>
</dbReference>
<dbReference type="Pfam" id="PF02653">
    <property type="entry name" value="BPD_transp_2"/>
    <property type="match status" value="1"/>
</dbReference>
<keyword evidence="6 8" id="KW-1133">Transmembrane helix</keyword>
<dbReference type="Proteomes" id="UP000199071">
    <property type="component" value="Unassembled WGS sequence"/>
</dbReference>
<feature type="transmembrane region" description="Helical" evidence="8">
    <location>
        <begin position="29"/>
        <end position="50"/>
    </location>
</feature>
<feature type="transmembrane region" description="Helical" evidence="8">
    <location>
        <begin position="106"/>
        <end position="128"/>
    </location>
</feature>
<evidence type="ECO:0000256" key="4">
    <source>
        <dbReference type="ARBA" id="ARBA00022519"/>
    </source>
</evidence>
<evidence type="ECO:0000256" key="2">
    <source>
        <dbReference type="ARBA" id="ARBA00022448"/>
    </source>
</evidence>
<proteinExistence type="predicted"/>
<accession>A0A1G6E6N6</accession>
<dbReference type="GO" id="GO:0022857">
    <property type="term" value="F:transmembrane transporter activity"/>
    <property type="evidence" value="ECO:0007669"/>
    <property type="project" value="InterPro"/>
</dbReference>
<feature type="transmembrane region" description="Helical" evidence="8">
    <location>
        <begin position="135"/>
        <end position="161"/>
    </location>
</feature>
<feature type="transmembrane region" description="Helical" evidence="8">
    <location>
        <begin position="181"/>
        <end position="201"/>
    </location>
</feature>
<keyword evidence="2" id="KW-0813">Transport</keyword>
<keyword evidence="3" id="KW-1003">Cell membrane</keyword>
<dbReference type="STRING" id="665467.SAMN02982931_04189"/>
<keyword evidence="4" id="KW-0997">Cell inner membrane</keyword>
<evidence type="ECO:0000256" key="7">
    <source>
        <dbReference type="ARBA" id="ARBA00023136"/>
    </source>
</evidence>
<evidence type="ECO:0000256" key="3">
    <source>
        <dbReference type="ARBA" id="ARBA00022475"/>
    </source>
</evidence>
<feature type="transmembrane region" description="Helical" evidence="8">
    <location>
        <begin position="279"/>
        <end position="302"/>
    </location>
</feature>
<dbReference type="EMBL" id="FMXQ01000010">
    <property type="protein sequence ID" value="SDB53022.1"/>
    <property type="molecule type" value="Genomic_DNA"/>
</dbReference>
<dbReference type="AlphaFoldDB" id="A0A1G6E6N6"/>
<dbReference type="OrthoDB" id="7284468at2"/>
<feature type="transmembrane region" description="Helical" evidence="8">
    <location>
        <begin position="222"/>
        <end position="243"/>
    </location>
</feature>